<proteinExistence type="predicted"/>
<accession>A0A3S4ZW35</accession>
<name>A0A3S4ZW35_9PLAT</name>
<comment type="caution">
    <text evidence="1">The sequence shown here is derived from an EMBL/GenBank/DDBJ whole genome shotgun (WGS) entry which is preliminary data.</text>
</comment>
<dbReference type="EMBL" id="CAAALY010017877">
    <property type="protein sequence ID" value="VEL13470.1"/>
    <property type="molecule type" value="Genomic_DNA"/>
</dbReference>
<dbReference type="Proteomes" id="UP000784294">
    <property type="component" value="Unassembled WGS sequence"/>
</dbReference>
<evidence type="ECO:0000313" key="1">
    <source>
        <dbReference type="EMBL" id="VEL13470.1"/>
    </source>
</evidence>
<keyword evidence="2" id="KW-1185">Reference proteome</keyword>
<protein>
    <submittedName>
        <fullName evidence="1">Uncharacterized protein</fullName>
    </submittedName>
</protein>
<dbReference type="AlphaFoldDB" id="A0A3S4ZW35"/>
<reference evidence="1" key="1">
    <citation type="submission" date="2018-11" db="EMBL/GenBank/DDBJ databases">
        <authorList>
            <consortium name="Pathogen Informatics"/>
        </authorList>
    </citation>
    <scope>NUCLEOTIDE SEQUENCE</scope>
</reference>
<sequence length="93" mass="10312">MDDVDMGDARAWRTSAFLSEARRLSQAGYYVVVSDVSDSVAEALTELEKKLKVPISQRRDGQIQENVAVKALLVKASSQNDYYFPGKIGQTLD</sequence>
<organism evidence="1 2">
    <name type="scientific">Protopolystoma xenopodis</name>
    <dbReference type="NCBI Taxonomy" id="117903"/>
    <lineage>
        <taxon>Eukaryota</taxon>
        <taxon>Metazoa</taxon>
        <taxon>Spiralia</taxon>
        <taxon>Lophotrochozoa</taxon>
        <taxon>Platyhelminthes</taxon>
        <taxon>Monogenea</taxon>
        <taxon>Polyopisthocotylea</taxon>
        <taxon>Polystomatidea</taxon>
        <taxon>Polystomatidae</taxon>
        <taxon>Protopolystoma</taxon>
    </lineage>
</organism>
<evidence type="ECO:0000313" key="2">
    <source>
        <dbReference type="Proteomes" id="UP000784294"/>
    </source>
</evidence>
<gene>
    <name evidence="1" type="ORF">PXEA_LOCUS6910</name>
</gene>